<organism evidence="2 3">
    <name type="scientific">Polyporus arcularius HHB13444</name>
    <dbReference type="NCBI Taxonomy" id="1314778"/>
    <lineage>
        <taxon>Eukaryota</taxon>
        <taxon>Fungi</taxon>
        <taxon>Dikarya</taxon>
        <taxon>Basidiomycota</taxon>
        <taxon>Agaricomycotina</taxon>
        <taxon>Agaricomycetes</taxon>
        <taxon>Polyporales</taxon>
        <taxon>Polyporaceae</taxon>
        <taxon>Polyporus</taxon>
    </lineage>
</organism>
<keyword evidence="3" id="KW-1185">Reference proteome</keyword>
<protein>
    <recommendedName>
        <fullName evidence="1">T6SS Phospholipase effector Tle1-like catalytic domain-containing protein</fullName>
    </recommendedName>
</protein>
<gene>
    <name evidence="2" type="ORF">K466DRAFT_489675</name>
</gene>
<dbReference type="PANTHER" id="PTHR33840:SF2">
    <property type="entry name" value="TLE1 PHOSPHOLIPASE DOMAIN-CONTAINING PROTEIN"/>
    <property type="match status" value="1"/>
</dbReference>
<dbReference type="InParanoid" id="A0A5C3PIN1"/>
<evidence type="ECO:0000313" key="3">
    <source>
        <dbReference type="Proteomes" id="UP000308197"/>
    </source>
</evidence>
<dbReference type="SUPFAM" id="SSF53474">
    <property type="entry name" value="alpha/beta-Hydrolases"/>
    <property type="match status" value="1"/>
</dbReference>
<dbReference type="AlphaFoldDB" id="A0A5C3PIN1"/>
<sequence length="379" mass="42400">MPSTLEFQHDIPGLDPDSPAEPWITTTEEPRTLVLCFDGTGNELGDHNTNVAQFFKLLKGDDESQQKVYYQPGIGTSANPRLHTAFGQASSKALNMAVAWSIDSHIVPHFLVDNYKAGDKICLFGFSRGAYTARALAGMLHKVGLLRLGNTHDIDNAYDLYLRTDALASEDSAVFKDFYSINVDIQFIGVWDTVCSVGIPEKHFPFTASCPFVRTFRHALSLDERRVKFKADHHDASGLHKTDVKEVWFAGCHADVGGGSVANEEQHSLARISLRWMVRECVRTNTGIRFCNELLEDIGLDPETLYSRAEADIVHDPDFALARPLAVHSTEDVEEIKDALCTICDELALRPLWWIVEVAAMPWQEQLPKSKRNSKKSIR</sequence>
<evidence type="ECO:0000259" key="1">
    <source>
        <dbReference type="Pfam" id="PF09994"/>
    </source>
</evidence>
<dbReference type="EMBL" id="ML211127">
    <property type="protein sequence ID" value="TFK88070.1"/>
    <property type="molecule type" value="Genomic_DNA"/>
</dbReference>
<evidence type="ECO:0000313" key="2">
    <source>
        <dbReference type="EMBL" id="TFK88070.1"/>
    </source>
</evidence>
<dbReference type="Proteomes" id="UP000308197">
    <property type="component" value="Unassembled WGS sequence"/>
</dbReference>
<dbReference type="STRING" id="1314778.A0A5C3PIN1"/>
<dbReference type="InterPro" id="IPR029058">
    <property type="entry name" value="AB_hydrolase_fold"/>
</dbReference>
<dbReference type="InterPro" id="IPR018712">
    <property type="entry name" value="Tle1-like_cat"/>
</dbReference>
<reference evidence="2 3" key="1">
    <citation type="journal article" date="2019" name="Nat. Ecol. Evol.">
        <title>Megaphylogeny resolves global patterns of mushroom evolution.</title>
        <authorList>
            <person name="Varga T."/>
            <person name="Krizsan K."/>
            <person name="Foldi C."/>
            <person name="Dima B."/>
            <person name="Sanchez-Garcia M."/>
            <person name="Sanchez-Ramirez S."/>
            <person name="Szollosi G.J."/>
            <person name="Szarkandi J.G."/>
            <person name="Papp V."/>
            <person name="Albert L."/>
            <person name="Andreopoulos W."/>
            <person name="Angelini C."/>
            <person name="Antonin V."/>
            <person name="Barry K.W."/>
            <person name="Bougher N.L."/>
            <person name="Buchanan P."/>
            <person name="Buyck B."/>
            <person name="Bense V."/>
            <person name="Catcheside P."/>
            <person name="Chovatia M."/>
            <person name="Cooper J."/>
            <person name="Damon W."/>
            <person name="Desjardin D."/>
            <person name="Finy P."/>
            <person name="Geml J."/>
            <person name="Haridas S."/>
            <person name="Hughes K."/>
            <person name="Justo A."/>
            <person name="Karasinski D."/>
            <person name="Kautmanova I."/>
            <person name="Kiss B."/>
            <person name="Kocsube S."/>
            <person name="Kotiranta H."/>
            <person name="LaButti K.M."/>
            <person name="Lechner B.E."/>
            <person name="Liimatainen K."/>
            <person name="Lipzen A."/>
            <person name="Lukacs Z."/>
            <person name="Mihaltcheva S."/>
            <person name="Morgado L.N."/>
            <person name="Niskanen T."/>
            <person name="Noordeloos M.E."/>
            <person name="Ohm R.A."/>
            <person name="Ortiz-Santana B."/>
            <person name="Ovrebo C."/>
            <person name="Racz N."/>
            <person name="Riley R."/>
            <person name="Savchenko A."/>
            <person name="Shiryaev A."/>
            <person name="Soop K."/>
            <person name="Spirin V."/>
            <person name="Szebenyi C."/>
            <person name="Tomsovsky M."/>
            <person name="Tulloss R.E."/>
            <person name="Uehling J."/>
            <person name="Grigoriev I.V."/>
            <person name="Vagvolgyi C."/>
            <person name="Papp T."/>
            <person name="Martin F.M."/>
            <person name="Miettinen O."/>
            <person name="Hibbett D.S."/>
            <person name="Nagy L.G."/>
        </authorList>
    </citation>
    <scope>NUCLEOTIDE SEQUENCE [LARGE SCALE GENOMIC DNA]</scope>
    <source>
        <strain evidence="2 3">HHB13444</strain>
    </source>
</reference>
<feature type="domain" description="T6SS Phospholipase effector Tle1-like catalytic" evidence="1">
    <location>
        <begin position="31"/>
        <end position="280"/>
    </location>
</feature>
<proteinExistence type="predicted"/>
<accession>A0A5C3PIN1</accession>
<dbReference type="PANTHER" id="PTHR33840">
    <property type="match status" value="1"/>
</dbReference>
<dbReference type="Pfam" id="PF09994">
    <property type="entry name" value="T6SS_Tle1-like_cat"/>
    <property type="match status" value="1"/>
</dbReference>
<name>A0A5C3PIN1_9APHY</name>